<accession>A0A0B8MZ16</accession>
<evidence type="ECO:0000313" key="1">
    <source>
        <dbReference type="EMBL" id="GAM43564.1"/>
    </source>
</evidence>
<organism evidence="1 2">
    <name type="scientific">Talaromyces pinophilus</name>
    <name type="common">Penicillium pinophilum</name>
    <dbReference type="NCBI Taxonomy" id="128442"/>
    <lineage>
        <taxon>Eukaryota</taxon>
        <taxon>Fungi</taxon>
        <taxon>Dikarya</taxon>
        <taxon>Ascomycota</taxon>
        <taxon>Pezizomycotina</taxon>
        <taxon>Eurotiomycetes</taxon>
        <taxon>Eurotiomycetidae</taxon>
        <taxon>Eurotiales</taxon>
        <taxon>Trichocomaceae</taxon>
        <taxon>Talaromyces</taxon>
        <taxon>Talaromyces sect. Talaromyces</taxon>
    </lineage>
</organism>
<dbReference type="AlphaFoldDB" id="A0A0B8MZ16"/>
<evidence type="ECO:0000313" key="2">
    <source>
        <dbReference type="Proteomes" id="UP000053095"/>
    </source>
</evidence>
<protein>
    <submittedName>
        <fullName evidence="1">Uncharacterized protein</fullName>
    </submittedName>
</protein>
<name>A0A0B8MZ16_TALPI</name>
<dbReference type="Proteomes" id="UP000053095">
    <property type="component" value="Unassembled WGS sequence"/>
</dbReference>
<proteinExistence type="predicted"/>
<gene>
    <name evidence="1" type="ORF">TCE0_056f18479</name>
</gene>
<keyword evidence="2" id="KW-1185">Reference proteome</keyword>
<dbReference type="EMBL" id="DF933852">
    <property type="protein sequence ID" value="GAM43564.1"/>
    <property type="molecule type" value="Genomic_DNA"/>
</dbReference>
<sequence length="332" mass="38388">MKGSLVMKQVHFRLRPAGQKIPRPTSGEIPITYWDPLSLTAPALVLPSKLPIRPGHEESTEILRLTYELSAVQADLALYQQWHGAAMEFSKEVRQLEASFAAVIGVFKQVGSRLRGCCDGNQPQLTINEDRDRLGRLDRFHKRYHRARQNYDDGLAQLQDHWKSIERARTRFEAQADRIDQEYRQKHHVKLHHQWHSNQAPQGQMLNTRVPSDHEGSSIIHHHRTFERPTFALRTPLSEPLQDQEGRSRRLWAMLTDIATDVEAVGELSRTIIRKEDTHIFELLGVPETTHLDYIKNYVQSRLRYLETQETAFEALRDRGSRLRSDGFGVGV</sequence>
<reference evidence="2" key="1">
    <citation type="journal article" date="2015" name="Genome Announc.">
        <title>Draft genome sequence of Talaromyces cellulolyticus strain Y-94, a source of lignocellulosic biomass-degrading enzymes.</title>
        <authorList>
            <person name="Fujii T."/>
            <person name="Koike H."/>
            <person name="Sawayama S."/>
            <person name="Yano S."/>
            <person name="Inoue H."/>
        </authorList>
    </citation>
    <scope>NUCLEOTIDE SEQUENCE [LARGE SCALE GENOMIC DNA]</scope>
    <source>
        <strain evidence="2">Y-94</strain>
    </source>
</reference>